<sequence>MTDIEQEEMLEAYRTELIRREWLVTIHSTKSKKLEYSQTPNGLRALLAYRKMTNDLDNVEIPVDSDVAEDYIAEMVRDQSKMDQVVDWFKDEKLMLEHKDWSNNETIYVPTPYGHDLFNAMIFWISQKEQRKFERKKAFNKFKARVGKELANIPVNMIKASAKVADAQKKMEKFSGGGSTKTEKTKRSQKDDIFSDDDDDRIIININNGVKKRRKSKKKEKKDDDWTEFGTNNPFGKQDYSFGLT</sequence>
<name>A0A382R289_9ZZZZ</name>
<protein>
    <submittedName>
        <fullName evidence="2">Uncharacterized protein</fullName>
    </submittedName>
</protein>
<reference evidence="2" key="1">
    <citation type="submission" date="2018-05" db="EMBL/GenBank/DDBJ databases">
        <authorList>
            <person name="Lanie J.A."/>
            <person name="Ng W.-L."/>
            <person name="Kazmierczak K.M."/>
            <person name="Andrzejewski T.M."/>
            <person name="Davidsen T.M."/>
            <person name="Wayne K.J."/>
            <person name="Tettelin H."/>
            <person name="Glass J.I."/>
            <person name="Rusch D."/>
            <person name="Podicherti R."/>
            <person name="Tsui H.-C.T."/>
            <person name="Winkler M.E."/>
        </authorList>
    </citation>
    <scope>NUCLEOTIDE SEQUENCE</scope>
</reference>
<evidence type="ECO:0000256" key="1">
    <source>
        <dbReference type="SAM" id="MobiDB-lite"/>
    </source>
</evidence>
<feature type="compositionally biased region" description="Basic residues" evidence="1">
    <location>
        <begin position="210"/>
        <end position="220"/>
    </location>
</feature>
<feature type="compositionally biased region" description="Basic and acidic residues" evidence="1">
    <location>
        <begin position="181"/>
        <end position="193"/>
    </location>
</feature>
<dbReference type="EMBL" id="UINC01118256">
    <property type="protein sequence ID" value="SVC91262.1"/>
    <property type="molecule type" value="Genomic_DNA"/>
</dbReference>
<evidence type="ECO:0000313" key="2">
    <source>
        <dbReference type="EMBL" id="SVC91262.1"/>
    </source>
</evidence>
<gene>
    <name evidence="2" type="ORF">METZ01_LOCUS344116</name>
</gene>
<dbReference type="AlphaFoldDB" id="A0A382R289"/>
<feature type="region of interest" description="Disordered" evidence="1">
    <location>
        <begin position="208"/>
        <end position="245"/>
    </location>
</feature>
<proteinExistence type="predicted"/>
<organism evidence="2">
    <name type="scientific">marine metagenome</name>
    <dbReference type="NCBI Taxonomy" id="408172"/>
    <lineage>
        <taxon>unclassified sequences</taxon>
        <taxon>metagenomes</taxon>
        <taxon>ecological metagenomes</taxon>
    </lineage>
</organism>
<feature type="region of interest" description="Disordered" evidence="1">
    <location>
        <begin position="171"/>
        <end position="195"/>
    </location>
</feature>
<accession>A0A382R289</accession>